<keyword evidence="3" id="KW-1185">Reference proteome</keyword>
<feature type="transmembrane region" description="Helical" evidence="1">
    <location>
        <begin position="52"/>
        <end position="76"/>
    </location>
</feature>
<gene>
    <name evidence="2" type="ORF">BDK92_5957</name>
</gene>
<feature type="transmembrane region" description="Helical" evidence="1">
    <location>
        <begin position="135"/>
        <end position="157"/>
    </location>
</feature>
<evidence type="ECO:0000313" key="3">
    <source>
        <dbReference type="Proteomes" id="UP000277671"/>
    </source>
</evidence>
<organism evidence="2 3">
    <name type="scientific">Micromonospora pisi</name>
    <dbReference type="NCBI Taxonomy" id="589240"/>
    <lineage>
        <taxon>Bacteria</taxon>
        <taxon>Bacillati</taxon>
        <taxon>Actinomycetota</taxon>
        <taxon>Actinomycetes</taxon>
        <taxon>Micromonosporales</taxon>
        <taxon>Micromonosporaceae</taxon>
        <taxon>Micromonospora</taxon>
    </lineage>
</organism>
<protein>
    <recommendedName>
        <fullName evidence="4">ABC-type transport system involved in multi-copper enzyme maturation permease subunit</fullName>
    </recommendedName>
</protein>
<evidence type="ECO:0000256" key="1">
    <source>
        <dbReference type="SAM" id="Phobius"/>
    </source>
</evidence>
<comment type="caution">
    <text evidence="2">The sequence shown here is derived from an EMBL/GenBank/DDBJ whole genome shotgun (WGS) entry which is preliminary data.</text>
</comment>
<feature type="transmembrane region" description="Helical" evidence="1">
    <location>
        <begin position="21"/>
        <end position="40"/>
    </location>
</feature>
<keyword evidence="1" id="KW-0812">Transmembrane</keyword>
<feature type="transmembrane region" description="Helical" evidence="1">
    <location>
        <begin position="236"/>
        <end position="253"/>
    </location>
</feature>
<dbReference type="EMBL" id="RBKT01000001">
    <property type="protein sequence ID" value="RKR91557.1"/>
    <property type="molecule type" value="Genomic_DNA"/>
</dbReference>
<keyword evidence="1" id="KW-1133">Transmembrane helix</keyword>
<accession>A0A495JRF8</accession>
<dbReference type="AlphaFoldDB" id="A0A495JRF8"/>
<evidence type="ECO:0008006" key="4">
    <source>
        <dbReference type="Google" id="ProtNLM"/>
    </source>
</evidence>
<evidence type="ECO:0000313" key="2">
    <source>
        <dbReference type="EMBL" id="RKR91557.1"/>
    </source>
</evidence>
<reference evidence="2 3" key="1">
    <citation type="submission" date="2018-10" db="EMBL/GenBank/DDBJ databases">
        <title>Sequencing the genomes of 1000 actinobacteria strains.</title>
        <authorList>
            <person name="Klenk H.-P."/>
        </authorList>
    </citation>
    <scope>NUCLEOTIDE SEQUENCE [LARGE SCALE GENOMIC DNA]</scope>
    <source>
        <strain evidence="2 3">DSM 45175</strain>
    </source>
</reference>
<sequence length="428" mass="45797">MGFRGAGGAVVRTLTVELRRSAAPAAAVALCVAGVWLLAAHPDEWGGRWAGLANYLRISLLVLCPLMVAGSAWQAGRERRCGMDEMLGSVPRPTWQPLLVAWTAVSLAGTAGLLVPFAVAAVLVGRVATYGGGAWWWTLVGGVLALWTASALGVLLGRRVRSRVIAPIAGLATYVGLAIPGYLEQSGPNWLSPAYSGWSVYRLVPEPTQLWQGVWLLALTATLLALAAGLRAAASLAGLLAIVAAATIVTGAGPRLRDLREDPEALRSVCTTAGPSVCLARINAFLLEDVATAIQPLMRRIEGIPGAPVRVADYALKPPDQSYDPAEGTLWLSLDFQSNALGGLSDVEALRIEARQVVYPSCNVRDEEAYETRELARAWLFEEPPESDVPIDRLRALPADRQRAWFTAYLAASRDCDGARLVRLRHGW</sequence>
<feature type="transmembrane region" description="Helical" evidence="1">
    <location>
        <begin position="210"/>
        <end position="229"/>
    </location>
</feature>
<dbReference type="OrthoDB" id="3402382at2"/>
<proteinExistence type="predicted"/>
<keyword evidence="1" id="KW-0472">Membrane</keyword>
<feature type="transmembrane region" description="Helical" evidence="1">
    <location>
        <begin position="164"/>
        <end position="183"/>
    </location>
</feature>
<dbReference type="RefSeq" id="WP_121159657.1">
    <property type="nucleotide sequence ID" value="NZ_RBKT01000001.1"/>
</dbReference>
<name>A0A495JRF8_9ACTN</name>
<feature type="transmembrane region" description="Helical" evidence="1">
    <location>
        <begin position="97"/>
        <end position="123"/>
    </location>
</feature>
<dbReference type="Proteomes" id="UP000277671">
    <property type="component" value="Unassembled WGS sequence"/>
</dbReference>